<evidence type="ECO:0000313" key="1">
    <source>
        <dbReference type="EMBL" id="AIW81372.1"/>
    </source>
</evidence>
<name>A0A0K0LBJ4_9BACT</name>
<dbReference type="AlphaFoldDB" id="A0A0K0LBJ4"/>
<sequence>MQPIICAYTDSDIEGYYLFIAEKNKMISSLKIGQSDGETIQDFVINSDFEIQLYSRNNSTEKRVLKKTYILQNDGILK</sequence>
<dbReference type="EMBL" id="KM669724">
    <property type="protein sequence ID" value="AIW81372.1"/>
    <property type="molecule type" value="Genomic_DNA"/>
</dbReference>
<reference evidence="1" key="1">
    <citation type="submission" date="2014-09" db="EMBL/GenBank/DDBJ databases">
        <authorList>
            <person name="Magalhaes I.L.F."/>
            <person name="Oliveira U."/>
            <person name="Santos F.R."/>
            <person name="Vidigal T.H.D.A."/>
            <person name="Brescovit A.D."/>
            <person name="Santos A.J."/>
        </authorList>
    </citation>
    <scope>NUCLEOTIDE SEQUENCE</scope>
</reference>
<protein>
    <submittedName>
        <fullName evidence="1">Uncharacterized protein</fullName>
    </submittedName>
</protein>
<proteinExistence type="predicted"/>
<organism evidence="1">
    <name type="scientific">uncultured bacterium TB306_p</name>
    <dbReference type="NCBI Taxonomy" id="1552137"/>
    <lineage>
        <taxon>Bacteria</taxon>
        <taxon>environmental samples</taxon>
    </lineage>
</organism>
<accession>A0A0K0LBJ4</accession>